<comment type="caution">
    <text evidence="1">The sequence shown here is derived from an EMBL/GenBank/DDBJ whole genome shotgun (WGS) entry which is preliminary data.</text>
</comment>
<reference evidence="2" key="1">
    <citation type="journal article" date="2019" name="Int. J. Syst. Evol. Microbiol.">
        <title>The Global Catalogue of Microorganisms (GCM) 10K type strain sequencing project: providing services to taxonomists for standard genome sequencing and annotation.</title>
        <authorList>
            <consortium name="The Broad Institute Genomics Platform"/>
            <consortium name="The Broad Institute Genome Sequencing Center for Infectious Disease"/>
            <person name="Wu L."/>
            <person name="Ma J."/>
        </authorList>
    </citation>
    <scope>NUCLEOTIDE SEQUENCE [LARGE SCALE GENOMIC DNA]</scope>
    <source>
        <strain evidence="2">JCM 31921</strain>
    </source>
</reference>
<name>A0ABP8MFI5_9BACT</name>
<protein>
    <submittedName>
        <fullName evidence="1">Uncharacterized protein</fullName>
    </submittedName>
</protein>
<keyword evidence="2" id="KW-1185">Reference proteome</keyword>
<sequence length="159" mass="18179">MNYPKYDLNVSSESDLYEFYSEGNNGVIRKLIAFSATQYSELYNLAFGDATDSDDVDDTVESKNGDRDKVLATVAASVYEYTSNYPNRNIFFGGSTPSRTRLYKMVITKNYDEIVSDFDIFVLYNDGIEGSLLKREHFNVKAEYKNCVGFIVQRKLQNI</sequence>
<accession>A0ABP8MFI5</accession>
<dbReference type="Proteomes" id="UP001501410">
    <property type="component" value="Unassembled WGS sequence"/>
</dbReference>
<organism evidence="1 2">
    <name type="scientific">Rurimicrobium arvi</name>
    <dbReference type="NCBI Taxonomy" id="2049916"/>
    <lineage>
        <taxon>Bacteria</taxon>
        <taxon>Pseudomonadati</taxon>
        <taxon>Bacteroidota</taxon>
        <taxon>Chitinophagia</taxon>
        <taxon>Chitinophagales</taxon>
        <taxon>Chitinophagaceae</taxon>
        <taxon>Rurimicrobium</taxon>
    </lineage>
</organism>
<dbReference type="Pfam" id="PF22028">
    <property type="entry name" value="DUF6934"/>
    <property type="match status" value="1"/>
</dbReference>
<dbReference type="EMBL" id="BAABEZ010000001">
    <property type="protein sequence ID" value="GAA4448802.1"/>
    <property type="molecule type" value="Genomic_DNA"/>
</dbReference>
<dbReference type="InterPro" id="IPR053865">
    <property type="entry name" value="DUF6934"/>
</dbReference>
<dbReference type="RefSeq" id="WP_344821759.1">
    <property type="nucleotide sequence ID" value="NZ_BAABEZ010000001.1"/>
</dbReference>
<evidence type="ECO:0000313" key="2">
    <source>
        <dbReference type="Proteomes" id="UP001501410"/>
    </source>
</evidence>
<gene>
    <name evidence="1" type="ORF">GCM10023092_01950</name>
</gene>
<evidence type="ECO:0000313" key="1">
    <source>
        <dbReference type="EMBL" id="GAA4448802.1"/>
    </source>
</evidence>
<proteinExistence type="predicted"/>